<dbReference type="GO" id="GO:0051287">
    <property type="term" value="F:NAD binding"/>
    <property type="evidence" value="ECO:0007669"/>
    <property type="project" value="InterPro"/>
</dbReference>
<dbReference type="RefSeq" id="XP_020063644.1">
    <property type="nucleotide sequence ID" value="XM_020210996.1"/>
</dbReference>
<keyword evidence="2" id="KW-0520">NAD</keyword>
<sequence length="362" mass="38935">MKPQVLFIGDLNTDLPEYAAFAQKYECLQYRISTVEDLVDAFSTKFNNIQAIYGAWLGFVPFGGFKDQILAAAPDSLKVVAICSVGHDAYDGAAMAARGVVLTNVPSTGAAEPVADLVLYNALLSFRQFHVYPSHLTPSNNHTVKVRAQLAAGSFDSASGTAGRSDNFGYHYGHYINERPLLSPRGHSALVVGFGNIGQTIGSRLAQIGMDVHYVKRTPLTPAQEAALGYKAHYHASVLDAKDHADLVVIACPATPETRHLINKEVIDAIARPFRLINIGRGVIVDEDALVAGLKAGKVLFAGLDVYENEPVVHPELFGRQDVILTPHIGASTVENFDYTAVQALKNIDDVLLGGAGLTRVN</sequence>
<dbReference type="InterPro" id="IPR006140">
    <property type="entry name" value="D-isomer_DH_NAD-bd"/>
</dbReference>
<evidence type="ECO:0000259" key="4">
    <source>
        <dbReference type="Pfam" id="PF00389"/>
    </source>
</evidence>
<accession>A0A1E4SGI1</accession>
<dbReference type="OrthoDB" id="298012at2759"/>
<protein>
    <submittedName>
        <fullName evidence="6">NAD(P)-binding protein</fullName>
    </submittedName>
</protein>
<dbReference type="STRING" id="984487.A0A1E4SGI1"/>
<dbReference type="AlphaFoldDB" id="A0A1E4SGI1"/>
<comment type="similarity">
    <text evidence="3">Belongs to the D-isomer specific 2-hydroxyacid dehydrogenase family.</text>
</comment>
<keyword evidence="7" id="KW-1185">Reference proteome</keyword>
<keyword evidence="1 3" id="KW-0560">Oxidoreductase</keyword>
<gene>
    <name evidence="6" type="ORF">CANTADRAFT_6892</name>
</gene>
<dbReference type="Gene3D" id="3.40.50.720">
    <property type="entry name" value="NAD(P)-binding Rossmann-like Domain"/>
    <property type="match status" value="2"/>
</dbReference>
<evidence type="ECO:0000256" key="3">
    <source>
        <dbReference type="RuleBase" id="RU003719"/>
    </source>
</evidence>
<evidence type="ECO:0000256" key="1">
    <source>
        <dbReference type="ARBA" id="ARBA00023002"/>
    </source>
</evidence>
<dbReference type="PANTHER" id="PTHR10996">
    <property type="entry name" value="2-HYDROXYACID DEHYDROGENASE-RELATED"/>
    <property type="match status" value="1"/>
</dbReference>
<dbReference type="SUPFAM" id="SSF51735">
    <property type="entry name" value="NAD(P)-binding Rossmann-fold domains"/>
    <property type="match status" value="1"/>
</dbReference>
<name>A0A1E4SGI1_9ASCO</name>
<evidence type="ECO:0000313" key="6">
    <source>
        <dbReference type="EMBL" id="ODV78522.1"/>
    </source>
</evidence>
<feature type="domain" description="D-isomer specific 2-hydroxyacid dehydrogenase catalytic" evidence="4">
    <location>
        <begin position="64"/>
        <end position="362"/>
    </location>
</feature>
<reference evidence="7" key="1">
    <citation type="submission" date="2016-05" db="EMBL/GenBank/DDBJ databases">
        <title>Comparative genomics of biotechnologically important yeasts.</title>
        <authorList>
            <consortium name="DOE Joint Genome Institute"/>
            <person name="Riley R."/>
            <person name="Haridas S."/>
            <person name="Wolfe K.H."/>
            <person name="Lopes M.R."/>
            <person name="Hittinger C.T."/>
            <person name="Goker M."/>
            <person name="Salamov A."/>
            <person name="Wisecaver J."/>
            <person name="Long T.M."/>
            <person name="Aerts A.L."/>
            <person name="Barry K."/>
            <person name="Choi C."/>
            <person name="Clum A."/>
            <person name="Coughlan A.Y."/>
            <person name="Deshpande S."/>
            <person name="Douglass A.P."/>
            <person name="Hanson S.J."/>
            <person name="Klenk H.-P."/>
            <person name="Labutti K."/>
            <person name="Lapidus A."/>
            <person name="Lindquist E."/>
            <person name="Lipzen A."/>
            <person name="Meier-Kolthoff J.P."/>
            <person name="Ohm R.A."/>
            <person name="Otillar R.P."/>
            <person name="Pangilinan J."/>
            <person name="Peng Y."/>
            <person name="Rokas A."/>
            <person name="Rosa C.A."/>
            <person name="Scheuner C."/>
            <person name="Sibirny A.A."/>
            <person name="Slot J.C."/>
            <person name="Stielow J.B."/>
            <person name="Sun H."/>
            <person name="Kurtzman C.P."/>
            <person name="Blackwell M."/>
            <person name="Grigoriev I.V."/>
            <person name="Jeffries T.W."/>
        </authorList>
    </citation>
    <scope>NUCLEOTIDE SEQUENCE [LARGE SCALE GENOMIC DNA]</scope>
    <source>
        <strain evidence="7">NRRL Y-17324</strain>
    </source>
</reference>
<dbReference type="Pfam" id="PF02826">
    <property type="entry name" value="2-Hacid_dh_C"/>
    <property type="match status" value="1"/>
</dbReference>
<dbReference type="GO" id="GO:0030267">
    <property type="term" value="F:glyoxylate reductase (NADPH) activity"/>
    <property type="evidence" value="ECO:0007669"/>
    <property type="project" value="TreeGrafter"/>
</dbReference>
<evidence type="ECO:0000259" key="5">
    <source>
        <dbReference type="Pfam" id="PF02826"/>
    </source>
</evidence>
<dbReference type="GO" id="GO:0005829">
    <property type="term" value="C:cytosol"/>
    <property type="evidence" value="ECO:0007669"/>
    <property type="project" value="TreeGrafter"/>
</dbReference>
<dbReference type="Pfam" id="PF00389">
    <property type="entry name" value="2-Hacid_dh"/>
    <property type="match status" value="1"/>
</dbReference>
<dbReference type="InterPro" id="IPR036291">
    <property type="entry name" value="NAD(P)-bd_dom_sf"/>
</dbReference>
<feature type="domain" description="D-isomer specific 2-hydroxyacid dehydrogenase NAD-binding" evidence="5">
    <location>
        <begin position="180"/>
        <end position="330"/>
    </location>
</feature>
<proteinExistence type="inferred from homology"/>
<dbReference type="SUPFAM" id="SSF52283">
    <property type="entry name" value="Formate/glycerate dehydrogenase catalytic domain-like"/>
    <property type="match status" value="1"/>
</dbReference>
<organism evidence="6 7">
    <name type="scientific">Suhomyces tanzawaensis NRRL Y-17324</name>
    <dbReference type="NCBI Taxonomy" id="984487"/>
    <lineage>
        <taxon>Eukaryota</taxon>
        <taxon>Fungi</taxon>
        <taxon>Dikarya</taxon>
        <taxon>Ascomycota</taxon>
        <taxon>Saccharomycotina</taxon>
        <taxon>Pichiomycetes</taxon>
        <taxon>Debaryomycetaceae</taxon>
        <taxon>Suhomyces</taxon>
    </lineage>
</organism>
<evidence type="ECO:0000313" key="7">
    <source>
        <dbReference type="Proteomes" id="UP000094285"/>
    </source>
</evidence>
<dbReference type="GO" id="GO:0016618">
    <property type="term" value="F:hydroxypyruvate reductase [NAD(P)H] activity"/>
    <property type="evidence" value="ECO:0007669"/>
    <property type="project" value="TreeGrafter"/>
</dbReference>
<dbReference type="InterPro" id="IPR050223">
    <property type="entry name" value="D-isomer_2-hydroxyacid_DH"/>
</dbReference>
<dbReference type="GeneID" id="30985132"/>
<dbReference type="PANTHER" id="PTHR10996:SF178">
    <property type="entry name" value="2-HYDROXYACID DEHYDROGENASE YGL185C-RELATED"/>
    <property type="match status" value="1"/>
</dbReference>
<evidence type="ECO:0000256" key="2">
    <source>
        <dbReference type="ARBA" id="ARBA00023027"/>
    </source>
</evidence>
<dbReference type="EMBL" id="KV453913">
    <property type="protein sequence ID" value="ODV78522.1"/>
    <property type="molecule type" value="Genomic_DNA"/>
</dbReference>
<dbReference type="Proteomes" id="UP000094285">
    <property type="component" value="Unassembled WGS sequence"/>
</dbReference>
<dbReference type="InterPro" id="IPR006139">
    <property type="entry name" value="D-isomer_2_OHA_DH_cat_dom"/>
</dbReference>